<dbReference type="EMBL" id="JAUSRB010000002">
    <property type="protein sequence ID" value="MDP9866056.1"/>
    <property type="molecule type" value="Genomic_DNA"/>
</dbReference>
<protein>
    <recommendedName>
        <fullName evidence="4">DUF4261 domain-containing protein</fullName>
    </recommendedName>
</protein>
<sequence>MTDPYRGVRVPPPRAEPAGGVRQDGALREEDFDTQKGDKNVFRQKGAVKPRHVLCVLGSDLDVETVREVVGDVAGIGFTVDREGHRRAFDPRMPSSFEACMADVSFTESDWEAVKGHDSVVYVLSPPMQQHRSFDPRYATPADDAISEELWTRTFDVSRRMLEVTAALLRSGATAVKNESSGLTHGRDRWLALADKVSGAPNWAESAITLFRAWVKRPISDGSLMRSCGMHLLGAPDVEVDLVQPVSRHLPGELLEGGVQLIDEVAFYLLVESRALEITDGEGFRLAPDAQRWIMHRHPCQGYEEDSFFFNPYGYWRLTPDGSSPG</sequence>
<organism evidence="2 3">
    <name type="scientific">Streptosporangium brasiliense</name>
    <dbReference type="NCBI Taxonomy" id="47480"/>
    <lineage>
        <taxon>Bacteria</taxon>
        <taxon>Bacillati</taxon>
        <taxon>Actinomycetota</taxon>
        <taxon>Actinomycetes</taxon>
        <taxon>Streptosporangiales</taxon>
        <taxon>Streptosporangiaceae</taxon>
        <taxon>Streptosporangium</taxon>
    </lineage>
</organism>
<evidence type="ECO:0008006" key="4">
    <source>
        <dbReference type="Google" id="ProtNLM"/>
    </source>
</evidence>
<accession>A0ABT9R9X3</accession>
<feature type="region of interest" description="Disordered" evidence="1">
    <location>
        <begin position="1"/>
        <end position="43"/>
    </location>
</feature>
<evidence type="ECO:0000313" key="3">
    <source>
        <dbReference type="Proteomes" id="UP001230426"/>
    </source>
</evidence>
<dbReference type="Proteomes" id="UP001230426">
    <property type="component" value="Unassembled WGS sequence"/>
</dbReference>
<comment type="caution">
    <text evidence="2">The sequence shown here is derived from an EMBL/GenBank/DDBJ whole genome shotgun (WGS) entry which is preliminary data.</text>
</comment>
<evidence type="ECO:0000256" key="1">
    <source>
        <dbReference type="SAM" id="MobiDB-lite"/>
    </source>
</evidence>
<reference evidence="2 3" key="1">
    <citation type="submission" date="2023-07" db="EMBL/GenBank/DDBJ databases">
        <title>Sequencing the genomes of 1000 actinobacteria strains.</title>
        <authorList>
            <person name="Klenk H.-P."/>
        </authorList>
    </citation>
    <scope>NUCLEOTIDE SEQUENCE [LARGE SCALE GENOMIC DNA]</scope>
    <source>
        <strain evidence="2 3">DSM 44109</strain>
    </source>
</reference>
<evidence type="ECO:0000313" key="2">
    <source>
        <dbReference type="EMBL" id="MDP9866056.1"/>
    </source>
</evidence>
<dbReference type="RefSeq" id="WP_306866138.1">
    <property type="nucleotide sequence ID" value="NZ_JAUSRB010000002.1"/>
</dbReference>
<gene>
    <name evidence="2" type="ORF">J2S55_005322</name>
</gene>
<feature type="compositionally biased region" description="Basic and acidic residues" evidence="1">
    <location>
        <begin position="25"/>
        <end position="41"/>
    </location>
</feature>
<proteinExistence type="predicted"/>
<name>A0ABT9R9X3_9ACTN</name>
<keyword evidence="3" id="KW-1185">Reference proteome</keyword>